<feature type="transmembrane region" description="Helical" evidence="5">
    <location>
        <begin position="230"/>
        <end position="252"/>
    </location>
</feature>
<dbReference type="InterPro" id="IPR002293">
    <property type="entry name" value="AA/rel_permease1"/>
</dbReference>
<comment type="subcellular location">
    <subcellularLocation>
        <location evidence="1">Membrane</location>
        <topology evidence="1">Multi-pass membrane protein</topology>
    </subcellularLocation>
</comment>
<dbReference type="Pfam" id="PF13520">
    <property type="entry name" value="AA_permease_2"/>
    <property type="match status" value="1"/>
</dbReference>
<feature type="transmembrane region" description="Helical" evidence="5">
    <location>
        <begin position="93"/>
        <end position="112"/>
    </location>
</feature>
<keyword evidence="2 5" id="KW-0812">Transmembrane</keyword>
<dbReference type="OrthoDB" id="178667at2"/>
<evidence type="ECO:0000313" key="7">
    <source>
        <dbReference type="Proteomes" id="UP000254051"/>
    </source>
</evidence>
<evidence type="ECO:0000256" key="5">
    <source>
        <dbReference type="SAM" id="Phobius"/>
    </source>
</evidence>
<sequence>MKNNQGLKKNLGVATAMSIVVGCVIGAGVFFKPYAIYQATGGAPGMGMLAWIAGGFASIVAALTFAEVAILIPKTGGMVAYLGEVYNEKIGFLAGWMQTVIFYPAFLAGYGVKVGSELGAYLGMQYALPIAMAVIITLVIMNTLGSKTAGGIQVVSTICKLIPLLLLMIFGFIFGSGNNPVFTPMVAEGKNSAAVLGSTLLAVLFAFEGWTNVGTIAGEMKNPSRDLPRAIVGGVSIIMAVYFIINIAYLWVIPADQLMNLESPASAVAMQIFGPIGGLLIKIGIIISVIGAANGFLMSGSRVAYLLARQNTLPASNRLGSLNKNRVPANSIILVGFLACLYSLSGKFDMLTDLAVFSCWIFYTLTFACVMKLRRTKPDLPRKYKVPFYPIIPVLAILSGLYVMVSQLFLSGSFARLLSIGSIAITLLGLPVYILVKRYYSK</sequence>
<feature type="transmembrane region" description="Helical" evidence="5">
    <location>
        <begin position="118"/>
        <end position="140"/>
    </location>
</feature>
<evidence type="ECO:0000313" key="6">
    <source>
        <dbReference type="EMBL" id="SUQ12888.1"/>
    </source>
</evidence>
<feature type="transmembrane region" description="Helical" evidence="5">
    <location>
        <begin position="327"/>
        <end position="348"/>
    </location>
</feature>
<dbReference type="InterPro" id="IPR050598">
    <property type="entry name" value="AminoAcid_Transporter"/>
</dbReference>
<feature type="transmembrane region" description="Helical" evidence="5">
    <location>
        <begin position="272"/>
        <end position="297"/>
    </location>
</feature>
<keyword evidence="3 5" id="KW-1133">Transmembrane helix</keyword>
<dbReference type="PANTHER" id="PTHR11785">
    <property type="entry name" value="AMINO ACID TRANSPORTER"/>
    <property type="match status" value="1"/>
</dbReference>
<evidence type="ECO:0000256" key="4">
    <source>
        <dbReference type="ARBA" id="ARBA00023136"/>
    </source>
</evidence>
<accession>A0A316A1B8</accession>
<dbReference type="Proteomes" id="UP000254051">
    <property type="component" value="Unassembled WGS sequence"/>
</dbReference>
<keyword evidence="4 5" id="KW-0472">Membrane</keyword>
<feature type="transmembrane region" description="Helical" evidence="5">
    <location>
        <begin position="354"/>
        <end position="374"/>
    </location>
</feature>
<evidence type="ECO:0000256" key="3">
    <source>
        <dbReference type="ARBA" id="ARBA00022989"/>
    </source>
</evidence>
<evidence type="ECO:0000256" key="1">
    <source>
        <dbReference type="ARBA" id="ARBA00004141"/>
    </source>
</evidence>
<feature type="transmembrane region" description="Helical" evidence="5">
    <location>
        <begin position="386"/>
        <end position="405"/>
    </location>
</feature>
<gene>
    <name evidence="6" type="ORF">SAMN05216529_102103</name>
</gene>
<feature type="transmembrane region" description="Helical" evidence="5">
    <location>
        <begin position="417"/>
        <end position="436"/>
    </location>
</feature>
<evidence type="ECO:0000256" key="2">
    <source>
        <dbReference type="ARBA" id="ARBA00022692"/>
    </source>
</evidence>
<dbReference type="GO" id="GO:0016020">
    <property type="term" value="C:membrane"/>
    <property type="evidence" value="ECO:0007669"/>
    <property type="project" value="UniProtKB-SubCell"/>
</dbReference>
<feature type="transmembrane region" description="Helical" evidence="5">
    <location>
        <begin position="194"/>
        <end position="218"/>
    </location>
</feature>
<dbReference type="RefSeq" id="WP_109708914.1">
    <property type="nucleotide sequence ID" value="NZ_QGDS01000002.1"/>
</dbReference>
<dbReference type="PROSITE" id="PS51257">
    <property type="entry name" value="PROKAR_LIPOPROTEIN"/>
    <property type="match status" value="1"/>
</dbReference>
<name>A0A316A1B8_9FIRM</name>
<feature type="transmembrane region" description="Helical" evidence="5">
    <location>
        <begin position="51"/>
        <end position="72"/>
    </location>
</feature>
<protein>
    <submittedName>
        <fullName evidence="6">Serine/threonine exchange transporter, LAT family</fullName>
    </submittedName>
</protein>
<feature type="transmembrane region" description="Helical" evidence="5">
    <location>
        <begin position="12"/>
        <end position="31"/>
    </location>
</feature>
<dbReference type="PIRSF" id="PIRSF006060">
    <property type="entry name" value="AA_transporter"/>
    <property type="match status" value="1"/>
</dbReference>
<keyword evidence="7" id="KW-1185">Reference proteome</keyword>
<organism evidence="6 7">
    <name type="scientific">Faecalicatena contorta</name>
    <dbReference type="NCBI Taxonomy" id="39482"/>
    <lineage>
        <taxon>Bacteria</taxon>
        <taxon>Bacillati</taxon>
        <taxon>Bacillota</taxon>
        <taxon>Clostridia</taxon>
        <taxon>Lachnospirales</taxon>
        <taxon>Lachnospiraceae</taxon>
        <taxon>Faecalicatena</taxon>
    </lineage>
</organism>
<dbReference type="Gene3D" id="1.20.1740.10">
    <property type="entry name" value="Amino acid/polyamine transporter I"/>
    <property type="match status" value="1"/>
</dbReference>
<dbReference type="PANTHER" id="PTHR11785:SF512">
    <property type="entry name" value="SOBREMESA, ISOFORM B"/>
    <property type="match status" value="1"/>
</dbReference>
<feature type="transmembrane region" description="Helical" evidence="5">
    <location>
        <begin position="152"/>
        <end position="174"/>
    </location>
</feature>
<reference evidence="7" key="1">
    <citation type="submission" date="2017-07" db="EMBL/GenBank/DDBJ databases">
        <authorList>
            <person name="Varghese N."/>
            <person name="Submissions S."/>
        </authorList>
    </citation>
    <scope>NUCLEOTIDE SEQUENCE [LARGE SCALE GENOMIC DNA]</scope>
    <source>
        <strain evidence="7">NLAE-zl-C134</strain>
    </source>
</reference>
<dbReference type="AlphaFoldDB" id="A0A316A1B8"/>
<dbReference type="EMBL" id="UHJJ01000002">
    <property type="protein sequence ID" value="SUQ12888.1"/>
    <property type="molecule type" value="Genomic_DNA"/>
</dbReference>
<proteinExistence type="predicted"/>
<dbReference type="GO" id="GO:0015179">
    <property type="term" value="F:L-amino acid transmembrane transporter activity"/>
    <property type="evidence" value="ECO:0007669"/>
    <property type="project" value="TreeGrafter"/>
</dbReference>